<dbReference type="EMBL" id="AP026866">
    <property type="protein sequence ID" value="BDS07621.1"/>
    <property type="molecule type" value="Genomic_DNA"/>
</dbReference>
<dbReference type="InterPro" id="IPR036291">
    <property type="entry name" value="NAD(P)-bd_dom_sf"/>
</dbReference>
<dbReference type="KEGG" id="osu:NT6N_26610"/>
<reference evidence="3" key="1">
    <citation type="submission" date="2024-07" db="EMBL/GenBank/DDBJ databases">
        <title>Complete genome sequence of Verrucomicrobiaceae bacterium NT6N.</title>
        <authorList>
            <person name="Huang C."/>
            <person name="Takami H."/>
            <person name="Hamasaki K."/>
        </authorList>
    </citation>
    <scope>NUCLEOTIDE SEQUENCE</scope>
    <source>
        <strain evidence="3">NT6N</strain>
    </source>
</reference>
<proteinExistence type="inferred from homology"/>
<protein>
    <submittedName>
        <fullName evidence="3">CDP-tyvelose epimerase</fullName>
    </submittedName>
</protein>
<evidence type="ECO:0000313" key="3">
    <source>
        <dbReference type="EMBL" id="BDS07621.1"/>
    </source>
</evidence>
<dbReference type="PANTHER" id="PTHR43000">
    <property type="entry name" value="DTDP-D-GLUCOSE 4,6-DEHYDRATASE-RELATED"/>
    <property type="match status" value="1"/>
</dbReference>
<evidence type="ECO:0000256" key="1">
    <source>
        <dbReference type="ARBA" id="ARBA00007637"/>
    </source>
</evidence>
<dbReference type="Pfam" id="PF01370">
    <property type="entry name" value="Epimerase"/>
    <property type="match status" value="1"/>
</dbReference>
<organism evidence="3">
    <name type="scientific">Oceaniferula spumae</name>
    <dbReference type="NCBI Taxonomy" id="2979115"/>
    <lineage>
        <taxon>Bacteria</taxon>
        <taxon>Pseudomonadati</taxon>
        <taxon>Verrucomicrobiota</taxon>
        <taxon>Verrucomicrobiia</taxon>
        <taxon>Verrucomicrobiales</taxon>
        <taxon>Verrucomicrobiaceae</taxon>
        <taxon>Oceaniferula</taxon>
    </lineage>
</organism>
<evidence type="ECO:0000259" key="2">
    <source>
        <dbReference type="Pfam" id="PF01370"/>
    </source>
</evidence>
<feature type="domain" description="NAD-dependent epimerase/dehydratase" evidence="2">
    <location>
        <begin position="3"/>
        <end position="279"/>
    </location>
</feature>
<dbReference type="SUPFAM" id="SSF51735">
    <property type="entry name" value="NAD(P)-binding Rossmann-fold domains"/>
    <property type="match status" value="1"/>
</dbReference>
<comment type="similarity">
    <text evidence="1">Belongs to the NAD(P)-dependent epimerase/dehydratase family.</text>
</comment>
<dbReference type="AlphaFoldDB" id="A0AAT9FNY4"/>
<dbReference type="InterPro" id="IPR001509">
    <property type="entry name" value="Epimerase_deHydtase"/>
</dbReference>
<sequence length="369" mass="40126">MKILITGVCGFVGSELAHALLDHCPDLKICGIDNLSRNGSWLNRENLTARGVIVIHGDIRNAGDLEAIGPFDWVIDAAANPSVLAGVDGKSSSRQLVENNLGGTINLLEACKSWAAGFILLSTSRVYSIPALAALDVEVHDRAYRPVLSKDESSSLKPTAISGHGITEEFSTAPPVSLYGSTKLTSEALAVEYGMTFDFPVWINRCGVMAGARQFGKPDQGIFAFWLHSWREGRPLKYIGFDGLGHQVRDCLHPRDLASLIVPQMATGTDSTKPSIVNLSGGLKSSMSLRQLSDWCKDRFPNSSTAATLPPASDAITPEVRPFDLPWVVLDHTMASNTWNWQPQTPVETILEEIAEFADRHEDWITTSA</sequence>
<name>A0AAT9FNY4_9BACT</name>
<accession>A0AAT9FNY4</accession>
<gene>
    <name evidence="3" type="primary">tyv</name>
    <name evidence="3" type="ORF">NT6N_26610</name>
</gene>
<dbReference type="Gene3D" id="3.40.50.720">
    <property type="entry name" value="NAD(P)-binding Rossmann-like Domain"/>
    <property type="match status" value="1"/>
</dbReference>